<keyword evidence="3" id="KW-1185">Reference proteome</keyword>
<feature type="region of interest" description="Disordered" evidence="1">
    <location>
        <begin position="46"/>
        <end position="65"/>
    </location>
</feature>
<reference evidence="2 3" key="1">
    <citation type="submission" date="2019-11" db="EMBL/GenBank/DDBJ databases">
        <title>Novel species isolated from a subtropical stream in China.</title>
        <authorList>
            <person name="Lu H."/>
        </authorList>
    </citation>
    <scope>NUCLEOTIDE SEQUENCE [LARGE SCALE GENOMIC DNA]</scope>
    <source>
        <strain evidence="2 3">FT25W</strain>
    </source>
</reference>
<dbReference type="EMBL" id="WKJM01000030">
    <property type="protein sequence ID" value="MRX11174.1"/>
    <property type="molecule type" value="Genomic_DNA"/>
</dbReference>
<accession>A0A6L5QMX6</accession>
<name>A0A6L5QMX6_9BURK</name>
<feature type="compositionally biased region" description="Polar residues" evidence="1">
    <location>
        <begin position="56"/>
        <end position="65"/>
    </location>
</feature>
<evidence type="ECO:0000313" key="2">
    <source>
        <dbReference type="EMBL" id="MRX11174.1"/>
    </source>
</evidence>
<sequence length="136" mass="14539">MRHELRCQLVFHFRITEIVLSLIQTSSASPTQEMTIRSPLIRAAGPAAGSCERSDASPSIKQADRSSSPVQAAIFLEAAQVGVVMVESSSSAATTFCMEILDVIQSSIQNNILPVYQSSRISTWGLSDAATPKVGV</sequence>
<comment type="caution">
    <text evidence="2">The sequence shown here is derived from an EMBL/GenBank/DDBJ whole genome shotgun (WGS) entry which is preliminary data.</text>
</comment>
<dbReference type="Proteomes" id="UP000481037">
    <property type="component" value="Unassembled WGS sequence"/>
</dbReference>
<evidence type="ECO:0000256" key="1">
    <source>
        <dbReference type="SAM" id="MobiDB-lite"/>
    </source>
</evidence>
<gene>
    <name evidence="2" type="ORF">GJ697_25445</name>
</gene>
<dbReference type="RefSeq" id="WP_154369375.1">
    <property type="nucleotide sequence ID" value="NZ_WKJM01000030.1"/>
</dbReference>
<dbReference type="AlphaFoldDB" id="A0A6L5QMX6"/>
<organism evidence="2 3">
    <name type="scientific">Duganella alba</name>
    <dbReference type="NCBI Taxonomy" id="2666081"/>
    <lineage>
        <taxon>Bacteria</taxon>
        <taxon>Pseudomonadati</taxon>
        <taxon>Pseudomonadota</taxon>
        <taxon>Betaproteobacteria</taxon>
        <taxon>Burkholderiales</taxon>
        <taxon>Oxalobacteraceae</taxon>
        <taxon>Telluria group</taxon>
        <taxon>Duganella</taxon>
    </lineage>
</organism>
<protein>
    <submittedName>
        <fullName evidence="2">Uncharacterized protein</fullName>
    </submittedName>
</protein>
<proteinExistence type="predicted"/>
<evidence type="ECO:0000313" key="3">
    <source>
        <dbReference type="Proteomes" id="UP000481037"/>
    </source>
</evidence>